<evidence type="ECO:0000313" key="3">
    <source>
        <dbReference type="Proteomes" id="UP000265520"/>
    </source>
</evidence>
<comment type="caution">
    <text evidence="2">The sequence shown here is derived from an EMBL/GenBank/DDBJ whole genome shotgun (WGS) entry which is preliminary data.</text>
</comment>
<feature type="domain" description="Nascent polypeptide-associated complex subunit alpha-like UBA" evidence="1">
    <location>
        <begin position="1"/>
        <end position="30"/>
    </location>
</feature>
<evidence type="ECO:0000259" key="1">
    <source>
        <dbReference type="Pfam" id="PF19026"/>
    </source>
</evidence>
<protein>
    <submittedName>
        <fullName evidence="2">Nascent polypeptide-associated complex subunit alpha-like</fullName>
    </submittedName>
</protein>
<sequence length="53" mass="5572">MVVTQAGVPRSRAVKALKAANGDIVAAIMKVKPDFCQSLPLLCSIFCIIALAK</sequence>
<evidence type="ECO:0000313" key="2">
    <source>
        <dbReference type="EMBL" id="MCI51218.1"/>
    </source>
</evidence>
<dbReference type="Pfam" id="PF19026">
    <property type="entry name" value="UBA_HYPK"/>
    <property type="match status" value="1"/>
</dbReference>
<dbReference type="Gene3D" id="1.10.8.10">
    <property type="entry name" value="DNA helicase RuvA subunit, C-terminal domain"/>
    <property type="match status" value="1"/>
</dbReference>
<organism evidence="2 3">
    <name type="scientific">Trifolium medium</name>
    <dbReference type="NCBI Taxonomy" id="97028"/>
    <lineage>
        <taxon>Eukaryota</taxon>
        <taxon>Viridiplantae</taxon>
        <taxon>Streptophyta</taxon>
        <taxon>Embryophyta</taxon>
        <taxon>Tracheophyta</taxon>
        <taxon>Spermatophyta</taxon>
        <taxon>Magnoliopsida</taxon>
        <taxon>eudicotyledons</taxon>
        <taxon>Gunneridae</taxon>
        <taxon>Pentapetalae</taxon>
        <taxon>rosids</taxon>
        <taxon>fabids</taxon>
        <taxon>Fabales</taxon>
        <taxon>Fabaceae</taxon>
        <taxon>Papilionoideae</taxon>
        <taxon>50 kb inversion clade</taxon>
        <taxon>NPAAA clade</taxon>
        <taxon>Hologalegina</taxon>
        <taxon>IRL clade</taxon>
        <taxon>Trifolieae</taxon>
        <taxon>Trifolium</taxon>
    </lineage>
</organism>
<proteinExistence type="predicted"/>
<dbReference type="EMBL" id="LXQA010428674">
    <property type="protein sequence ID" value="MCI51218.1"/>
    <property type="molecule type" value="Genomic_DNA"/>
</dbReference>
<keyword evidence="3" id="KW-1185">Reference proteome</keyword>
<reference evidence="2 3" key="1">
    <citation type="journal article" date="2018" name="Front. Plant Sci.">
        <title>Red Clover (Trifolium pratense) and Zigzag Clover (T. medium) - A Picture of Genomic Similarities and Differences.</title>
        <authorList>
            <person name="Dluhosova J."/>
            <person name="Istvanek J."/>
            <person name="Nedelnik J."/>
            <person name="Repkova J."/>
        </authorList>
    </citation>
    <scope>NUCLEOTIDE SEQUENCE [LARGE SCALE GENOMIC DNA]</scope>
    <source>
        <strain evidence="3">cv. 10/8</strain>
        <tissue evidence="2">Leaf</tissue>
    </source>
</reference>
<name>A0A392SQR4_9FABA</name>
<dbReference type="Proteomes" id="UP000265520">
    <property type="component" value="Unassembled WGS sequence"/>
</dbReference>
<dbReference type="AlphaFoldDB" id="A0A392SQR4"/>
<accession>A0A392SQR4</accession>
<dbReference type="InterPro" id="IPR044034">
    <property type="entry name" value="NAC-like_UBA"/>
</dbReference>